<sequence length="99" mass="10823">MSTSVDRIAKLWGSRNRSPCGRDEPWPVRVDTSLAGGTAPKDVEPVVPDRLDPALRRRRDGRQPQGPVSRQPLLRTSPPGARRSLPSPIGSHNEGDPLD</sequence>
<organism evidence="2 3">
    <name type="scientific">Streptomyces badius</name>
    <dbReference type="NCBI Taxonomy" id="1941"/>
    <lineage>
        <taxon>Bacteria</taxon>
        <taxon>Bacillati</taxon>
        <taxon>Actinomycetota</taxon>
        <taxon>Actinomycetes</taxon>
        <taxon>Kitasatosporales</taxon>
        <taxon>Streptomycetaceae</taxon>
        <taxon>Streptomyces</taxon>
    </lineage>
</organism>
<dbReference type="EMBL" id="BMSZ01000002">
    <property type="protein sequence ID" value="GGS36853.1"/>
    <property type="molecule type" value="Genomic_DNA"/>
</dbReference>
<gene>
    <name evidence="2" type="ORF">GCM10010253_07930</name>
</gene>
<evidence type="ECO:0000313" key="2">
    <source>
        <dbReference type="EMBL" id="GGS36853.1"/>
    </source>
</evidence>
<comment type="caution">
    <text evidence="2">The sequence shown here is derived from an EMBL/GenBank/DDBJ whole genome shotgun (WGS) entry which is preliminary data.</text>
</comment>
<accession>A0ABQ2SST0</accession>
<reference evidence="3" key="1">
    <citation type="journal article" date="2019" name="Int. J. Syst. Evol. Microbiol.">
        <title>The Global Catalogue of Microorganisms (GCM) 10K type strain sequencing project: providing services to taxonomists for standard genome sequencing and annotation.</title>
        <authorList>
            <consortium name="The Broad Institute Genomics Platform"/>
            <consortium name="The Broad Institute Genome Sequencing Center for Infectious Disease"/>
            <person name="Wu L."/>
            <person name="Ma J."/>
        </authorList>
    </citation>
    <scope>NUCLEOTIDE SEQUENCE [LARGE SCALE GENOMIC DNA]</scope>
    <source>
        <strain evidence="3">JCM 4350</strain>
    </source>
</reference>
<keyword evidence="3" id="KW-1185">Reference proteome</keyword>
<protein>
    <submittedName>
        <fullName evidence="2">Uncharacterized protein</fullName>
    </submittedName>
</protein>
<name>A0ABQ2SST0_STRBA</name>
<proteinExistence type="predicted"/>
<evidence type="ECO:0000313" key="3">
    <source>
        <dbReference type="Proteomes" id="UP000659767"/>
    </source>
</evidence>
<dbReference type="Proteomes" id="UP000659767">
    <property type="component" value="Unassembled WGS sequence"/>
</dbReference>
<feature type="region of interest" description="Disordered" evidence="1">
    <location>
        <begin position="1"/>
        <end position="99"/>
    </location>
</feature>
<evidence type="ECO:0000256" key="1">
    <source>
        <dbReference type="SAM" id="MobiDB-lite"/>
    </source>
</evidence>
<feature type="compositionally biased region" description="Basic and acidic residues" evidence="1">
    <location>
        <begin position="41"/>
        <end position="55"/>
    </location>
</feature>